<dbReference type="EMBL" id="CP012159">
    <property type="protein sequence ID" value="AKT38766.1"/>
    <property type="molecule type" value="Genomic_DNA"/>
</dbReference>
<name>A0A0K1ED14_CHOCO</name>
<evidence type="ECO:0000313" key="8">
    <source>
        <dbReference type="Proteomes" id="UP000067626"/>
    </source>
</evidence>
<evidence type="ECO:0000259" key="6">
    <source>
        <dbReference type="PROSITE" id="PS50109"/>
    </source>
</evidence>
<dbReference type="SMART" id="SM00387">
    <property type="entry name" value="HATPase_c"/>
    <property type="match status" value="1"/>
</dbReference>
<evidence type="ECO:0000256" key="2">
    <source>
        <dbReference type="ARBA" id="ARBA00012438"/>
    </source>
</evidence>
<dbReference type="Pfam" id="PF02518">
    <property type="entry name" value="HATPase_c"/>
    <property type="match status" value="1"/>
</dbReference>
<dbReference type="GO" id="GO:0009927">
    <property type="term" value="F:histidine phosphotransfer kinase activity"/>
    <property type="evidence" value="ECO:0007669"/>
    <property type="project" value="TreeGrafter"/>
</dbReference>
<dbReference type="Pfam" id="PF01590">
    <property type="entry name" value="GAF"/>
    <property type="match status" value="1"/>
</dbReference>
<dbReference type="FunFam" id="3.30.565.10:FF:000006">
    <property type="entry name" value="Sensor histidine kinase WalK"/>
    <property type="match status" value="1"/>
</dbReference>
<dbReference type="GO" id="GO:0000155">
    <property type="term" value="F:phosphorelay sensor kinase activity"/>
    <property type="evidence" value="ECO:0007669"/>
    <property type="project" value="InterPro"/>
</dbReference>
<dbReference type="PATRIC" id="fig|52.7.peg.3201"/>
<dbReference type="GO" id="GO:0005886">
    <property type="term" value="C:plasma membrane"/>
    <property type="evidence" value="ECO:0007669"/>
    <property type="project" value="TreeGrafter"/>
</dbReference>
<dbReference type="Gene3D" id="3.30.565.10">
    <property type="entry name" value="Histidine kinase-like ATPase, C-terminal domain"/>
    <property type="match status" value="1"/>
</dbReference>
<feature type="domain" description="Histidine kinase" evidence="6">
    <location>
        <begin position="391"/>
        <end position="610"/>
    </location>
</feature>
<dbReference type="EC" id="2.7.13.3" evidence="2"/>
<dbReference type="AlphaFoldDB" id="A0A0K1ED14"/>
<dbReference type="InterPro" id="IPR036890">
    <property type="entry name" value="HATPase_C_sf"/>
</dbReference>
<dbReference type="Gene3D" id="3.30.450.40">
    <property type="match status" value="2"/>
</dbReference>
<keyword evidence="4" id="KW-0808">Transferase</keyword>
<dbReference type="InterPro" id="IPR003018">
    <property type="entry name" value="GAF"/>
</dbReference>
<dbReference type="CDD" id="cd00082">
    <property type="entry name" value="HisKA"/>
    <property type="match status" value="1"/>
</dbReference>
<accession>A0A0K1ED14</accession>
<keyword evidence="5" id="KW-0418">Kinase</keyword>
<dbReference type="PANTHER" id="PTHR43047">
    <property type="entry name" value="TWO-COMPONENT HISTIDINE PROTEIN KINASE"/>
    <property type="match status" value="1"/>
</dbReference>
<evidence type="ECO:0000256" key="4">
    <source>
        <dbReference type="ARBA" id="ARBA00022679"/>
    </source>
</evidence>
<comment type="catalytic activity">
    <reaction evidence="1">
        <text>ATP + protein L-histidine = ADP + protein N-phospho-L-histidine.</text>
        <dbReference type="EC" id="2.7.13.3"/>
    </reaction>
</comment>
<dbReference type="PRINTS" id="PR00344">
    <property type="entry name" value="BCTRLSENSOR"/>
</dbReference>
<dbReference type="InterPro" id="IPR004358">
    <property type="entry name" value="Sig_transdc_His_kin-like_C"/>
</dbReference>
<evidence type="ECO:0000256" key="1">
    <source>
        <dbReference type="ARBA" id="ARBA00000085"/>
    </source>
</evidence>
<dbReference type="InterPro" id="IPR036097">
    <property type="entry name" value="HisK_dim/P_sf"/>
</dbReference>
<dbReference type="InterPro" id="IPR003661">
    <property type="entry name" value="HisK_dim/P_dom"/>
</dbReference>
<protein>
    <recommendedName>
        <fullName evidence="2">histidine kinase</fullName>
        <ecNumber evidence="2">2.7.13.3</ecNumber>
    </recommendedName>
</protein>
<gene>
    <name evidence="7" type="ORF">CMC5_029120</name>
</gene>
<dbReference type="SUPFAM" id="SSF55874">
    <property type="entry name" value="ATPase domain of HSP90 chaperone/DNA topoisomerase II/histidine kinase"/>
    <property type="match status" value="1"/>
</dbReference>
<keyword evidence="3" id="KW-0597">Phosphoprotein</keyword>
<dbReference type="Proteomes" id="UP000067626">
    <property type="component" value="Chromosome"/>
</dbReference>
<dbReference type="Pfam" id="PF13185">
    <property type="entry name" value="GAF_2"/>
    <property type="match status" value="1"/>
</dbReference>
<sequence>MLLEETRRTAMRLRIIAEASERFAEVGLDLSALLREVARKITDEIGDMVVVWMLADDGGALEPAAMRHRDPQSHEALVELLRAVRLQPDEGLNGRAMAAGQSIFLPRTSTADVLAAISTNPRAHPGRLGMHSLIVLPLVGRGCAFGTLVVARSRGSAVFSEVDRELLEDLSRRAGVAIENALLFAKEREARRAAEVARERLTLLADATTLLGSSLDVEATVESLARLVLPGFADLCMVDLLDLDGGRWHVALAHVDPRKERLLRVARGRLDDGERSCASHSTLEERRPLLDQHLPRVDGGDGGPPSLREDDELLVALRQAGVRWSILVPLWARGRPVGMISFGREVGAAYTDEDTTWADELGQRVAVVIDNTRLFQHAQQAVRVRDDFLGIAGHELKTPLTALQLSLQGLARLPSVAGAGGEQNVASRRLGSCLRQVDRLGKLTNELLDVSRITSGRLSLHLESVELTALARDVLARMADELARAGCDVRLRVEGELVGHWDRARVDQILSNLLSNAAKYGKGRPIELSLRRGEGTAQLVVRDEGIGVAPEDQGRIFERFERAVSERNYGGLGLGLWIVRQIVEVHGGAVRVDSAVGQGSTFTVELPLLDA</sequence>
<dbReference type="CDD" id="cd00075">
    <property type="entry name" value="HATPase"/>
    <property type="match status" value="1"/>
</dbReference>
<dbReference type="PROSITE" id="PS50109">
    <property type="entry name" value="HIS_KIN"/>
    <property type="match status" value="1"/>
</dbReference>
<dbReference type="InterPro" id="IPR005467">
    <property type="entry name" value="His_kinase_dom"/>
</dbReference>
<dbReference type="KEGG" id="ccro:CMC5_029120"/>
<dbReference type="STRING" id="52.CMC5_029120"/>
<evidence type="ECO:0000256" key="3">
    <source>
        <dbReference type="ARBA" id="ARBA00022553"/>
    </source>
</evidence>
<dbReference type="InterPro" id="IPR003594">
    <property type="entry name" value="HATPase_dom"/>
</dbReference>
<dbReference type="SUPFAM" id="SSF47384">
    <property type="entry name" value="Homodimeric domain of signal transducing histidine kinase"/>
    <property type="match status" value="1"/>
</dbReference>
<keyword evidence="8" id="KW-1185">Reference proteome</keyword>
<proteinExistence type="predicted"/>
<evidence type="ECO:0000313" key="7">
    <source>
        <dbReference type="EMBL" id="AKT38766.1"/>
    </source>
</evidence>
<organism evidence="7 8">
    <name type="scientific">Chondromyces crocatus</name>
    <dbReference type="NCBI Taxonomy" id="52"/>
    <lineage>
        <taxon>Bacteria</taxon>
        <taxon>Pseudomonadati</taxon>
        <taxon>Myxococcota</taxon>
        <taxon>Polyangia</taxon>
        <taxon>Polyangiales</taxon>
        <taxon>Polyangiaceae</taxon>
        <taxon>Chondromyces</taxon>
    </lineage>
</organism>
<reference evidence="7 8" key="1">
    <citation type="submission" date="2015-07" db="EMBL/GenBank/DDBJ databases">
        <title>Genome analysis of myxobacterium Chondromyces crocatus Cm c5 reveals a high potential for natural compound synthesis and the genetic basis for the loss of fruiting body formation.</title>
        <authorList>
            <person name="Zaburannyi N."/>
            <person name="Bunk B."/>
            <person name="Maier J."/>
            <person name="Overmann J."/>
            <person name="Mueller R."/>
        </authorList>
    </citation>
    <scope>NUCLEOTIDE SEQUENCE [LARGE SCALE GENOMIC DNA]</scope>
    <source>
        <strain evidence="7 8">Cm c5</strain>
    </source>
</reference>
<dbReference type="SUPFAM" id="SSF55781">
    <property type="entry name" value="GAF domain-like"/>
    <property type="match status" value="2"/>
</dbReference>
<dbReference type="Gene3D" id="1.10.287.130">
    <property type="match status" value="1"/>
</dbReference>
<dbReference type="Pfam" id="PF00512">
    <property type="entry name" value="HisKA"/>
    <property type="match status" value="1"/>
</dbReference>
<evidence type="ECO:0000256" key="5">
    <source>
        <dbReference type="ARBA" id="ARBA00022777"/>
    </source>
</evidence>
<dbReference type="InterPro" id="IPR029016">
    <property type="entry name" value="GAF-like_dom_sf"/>
</dbReference>
<dbReference type="SMART" id="SM00388">
    <property type="entry name" value="HisKA"/>
    <property type="match status" value="1"/>
</dbReference>
<dbReference type="SMART" id="SM00065">
    <property type="entry name" value="GAF"/>
    <property type="match status" value="2"/>
</dbReference>
<dbReference type="PANTHER" id="PTHR43047:SF72">
    <property type="entry name" value="OSMOSENSING HISTIDINE PROTEIN KINASE SLN1"/>
    <property type="match status" value="1"/>
</dbReference>